<evidence type="ECO:0000313" key="2">
    <source>
        <dbReference type="EMBL" id="CAK1581176.1"/>
    </source>
</evidence>
<name>A0AAV1KHE4_9NEOP</name>
<feature type="compositionally biased region" description="Polar residues" evidence="1">
    <location>
        <begin position="86"/>
        <end position="103"/>
    </location>
</feature>
<gene>
    <name evidence="2" type="ORF">PARMNEM_LOCUS2878</name>
</gene>
<evidence type="ECO:0000256" key="1">
    <source>
        <dbReference type="SAM" id="MobiDB-lite"/>
    </source>
</evidence>
<dbReference type="Proteomes" id="UP001314205">
    <property type="component" value="Unassembled WGS sequence"/>
</dbReference>
<keyword evidence="3" id="KW-1185">Reference proteome</keyword>
<reference evidence="2 3" key="1">
    <citation type="submission" date="2023-11" db="EMBL/GenBank/DDBJ databases">
        <authorList>
            <person name="Hedman E."/>
            <person name="Englund M."/>
            <person name="Stromberg M."/>
            <person name="Nyberg Akerstrom W."/>
            <person name="Nylinder S."/>
            <person name="Jareborg N."/>
            <person name="Kallberg Y."/>
            <person name="Kronander E."/>
        </authorList>
    </citation>
    <scope>NUCLEOTIDE SEQUENCE [LARGE SCALE GENOMIC DNA]</scope>
</reference>
<protein>
    <submittedName>
        <fullName evidence="2">Uncharacterized protein</fullName>
    </submittedName>
</protein>
<evidence type="ECO:0000313" key="3">
    <source>
        <dbReference type="Proteomes" id="UP001314205"/>
    </source>
</evidence>
<comment type="caution">
    <text evidence="2">The sequence shown here is derived from an EMBL/GenBank/DDBJ whole genome shotgun (WGS) entry which is preliminary data.</text>
</comment>
<feature type="region of interest" description="Disordered" evidence="1">
    <location>
        <begin position="86"/>
        <end position="120"/>
    </location>
</feature>
<dbReference type="EMBL" id="CAVLGL010000024">
    <property type="protein sequence ID" value="CAK1581176.1"/>
    <property type="molecule type" value="Genomic_DNA"/>
</dbReference>
<accession>A0AAV1KHE4</accession>
<proteinExistence type="predicted"/>
<sequence length="120" mass="12609">MPQITVLSHLHPSTSCMSYQVVTPSGGGMPYTSTAGTRPPLENLFSPSVVGSSSYTRMAGPLPLQLTNPLGYFGNPGSTADFLISKSITQSNPEQSPLHSSLSDLELPHTASSEGPRFSS</sequence>
<feature type="compositionally biased region" description="Polar residues" evidence="1">
    <location>
        <begin position="110"/>
        <end position="120"/>
    </location>
</feature>
<organism evidence="2 3">
    <name type="scientific">Parnassius mnemosyne</name>
    <name type="common">clouded apollo</name>
    <dbReference type="NCBI Taxonomy" id="213953"/>
    <lineage>
        <taxon>Eukaryota</taxon>
        <taxon>Metazoa</taxon>
        <taxon>Ecdysozoa</taxon>
        <taxon>Arthropoda</taxon>
        <taxon>Hexapoda</taxon>
        <taxon>Insecta</taxon>
        <taxon>Pterygota</taxon>
        <taxon>Neoptera</taxon>
        <taxon>Endopterygota</taxon>
        <taxon>Lepidoptera</taxon>
        <taxon>Glossata</taxon>
        <taxon>Ditrysia</taxon>
        <taxon>Papilionoidea</taxon>
        <taxon>Papilionidae</taxon>
        <taxon>Parnassiinae</taxon>
        <taxon>Parnassini</taxon>
        <taxon>Parnassius</taxon>
        <taxon>Driopa</taxon>
    </lineage>
</organism>
<dbReference type="AlphaFoldDB" id="A0AAV1KHE4"/>